<dbReference type="EMBL" id="CM001880">
    <property type="protein sequence ID" value="EOX98622.1"/>
    <property type="molecule type" value="Genomic_DNA"/>
</dbReference>
<comment type="similarity">
    <text evidence="2">Belongs to the RLP family.</text>
</comment>
<proteinExistence type="inferred from homology"/>
<dbReference type="Proteomes" id="UP000026915">
    <property type="component" value="Chromosome 2"/>
</dbReference>
<dbReference type="PANTHER" id="PTHR27004:SF439">
    <property type="entry name" value="LEUCINE-RICH REPEAT-CONTAINING N-TERMINAL PLANT-TYPE DOMAIN-CONTAINING PROTEIN"/>
    <property type="match status" value="1"/>
</dbReference>
<evidence type="ECO:0000256" key="7">
    <source>
        <dbReference type="ARBA" id="ARBA00022989"/>
    </source>
</evidence>
<evidence type="ECO:0000313" key="13">
    <source>
        <dbReference type="Proteomes" id="UP000026915"/>
    </source>
</evidence>
<evidence type="ECO:0000256" key="5">
    <source>
        <dbReference type="ARBA" id="ARBA00022692"/>
    </source>
</evidence>
<gene>
    <name evidence="12" type="ORF">TCM_007334</name>
</gene>
<evidence type="ECO:0000256" key="3">
    <source>
        <dbReference type="ARBA" id="ARBA00022475"/>
    </source>
</evidence>
<dbReference type="SUPFAM" id="SSF52058">
    <property type="entry name" value="L domain-like"/>
    <property type="match status" value="1"/>
</dbReference>
<evidence type="ECO:0000256" key="4">
    <source>
        <dbReference type="ARBA" id="ARBA00022614"/>
    </source>
</evidence>
<dbReference type="AlphaFoldDB" id="A0A061E1Y0"/>
<dbReference type="Pfam" id="PF13516">
    <property type="entry name" value="LRR_6"/>
    <property type="match status" value="1"/>
</dbReference>
<dbReference type="OMA" id="INMHAIR"/>
<dbReference type="InterPro" id="IPR001611">
    <property type="entry name" value="Leu-rich_rpt"/>
</dbReference>
<evidence type="ECO:0000256" key="8">
    <source>
        <dbReference type="ARBA" id="ARBA00023136"/>
    </source>
</evidence>
<evidence type="ECO:0000313" key="12">
    <source>
        <dbReference type="EMBL" id="EOX98622.1"/>
    </source>
</evidence>
<keyword evidence="5 11" id="KW-0812">Transmembrane</keyword>
<dbReference type="Pfam" id="PF00560">
    <property type="entry name" value="LRR_1"/>
    <property type="match status" value="1"/>
</dbReference>
<dbReference type="GO" id="GO:0016301">
    <property type="term" value="F:kinase activity"/>
    <property type="evidence" value="ECO:0007669"/>
    <property type="project" value="UniProtKB-KW"/>
</dbReference>
<keyword evidence="9" id="KW-0675">Receptor</keyword>
<keyword evidence="12" id="KW-0808">Transferase</keyword>
<evidence type="ECO:0000256" key="11">
    <source>
        <dbReference type="SAM" id="Phobius"/>
    </source>
</evidence>
<dbReference type="FunFam" id="3.80.10.10:FF:000111">
    <property type="entry name" value="LRR receptor-like serine/threonine-protein kinase ERECTA"/>
    <property type="match status" value="1"/>
</dbReference>
<organism evidence="12 13">
    <name type="scientific">Theobroma cacao</name>
    <name type="common">Cacao</name>
    <name type="synonym">Cocoa</name>
    <dbReference type="NCBI Taxonomy" id="3641"/>
    <lineage>
        <taxon>Eukaryota</taxon>
        <taxon>Viridiplantae</taxon>
        <taxon>Streptophyta</taxon>
        <taxon>Embryophyta</taxon>
        <taxon>Tracheophyta</taxon>
        <taxon>Spermatophyta</taxon>
        <taxon>Magnoliopsida</taxon>
        <taxon>eudicotyledons</taxon>
        <taxon>Gunneridae</taxon>
        <taxon>Pentapetalae</taxon>
        <taxon>rosids</taxon>
        <taxon>malvids</taxon>
        <taxon>Malvales</taxon>
        <taxon>Malvaceae</taxon>
        <taxon>Byttnerioideae</taxon>
        <taxon>Theobroma</taxon>
    </lineage>
</organism>
<dbReference type="eggNOG" id="KOG0619">
    <property type="taxonomic scope" value="Eukaryota"/>
</dbReference>
<name>A0A061E1Y0_THECC</name>
<dbReference type="Gene3D" id="3.80.10.10">
    <property type="entry name" value="Ribonuclease Inhibitor"/>
    <property type="match status" value="1"/>
</dbReference>
<keyword evidence="7 11" id="KW-1133">Transmembrane helix</keyword>
<evidence type="ECO:0000256" key="6">
    <source>
        <dbReference type="ARBA" id="ARBA00022737"/>
    </source>
</evidence>
<dbReference type="PANTHER" id="PTHR27004">
    <property type="entry name" value="RECEPTOR-LIKE PROTEIN 12 ISOFORM X1"/>
    <property type="match status" value="1"/>
</dbReference>
<keyword evidence="10" id="KW-0325">Glycoprotein</keyword>
<dbReference type="HOGENOM" id="CLU_000288_18_11_1"/>
<dbReference type="InterPro" id="IPR032675">
    <property type="entry name" value="LRR_dom_sf"/>
</dbReference>
<evidence type="ECO:0000256" key="10">
    <source>
        <dbReference type="ARBA" id="ARBA00023180"/>
    </source>
</evidence>
<evidence type="ECO:0000256" key="9">
    <source>
        <dbReference type="ARBA" id="ARBA00023170"/>
    </source>
</evidence>
<keyword evidence="6" id="KW-0677">Repeat</keyword>
<dbReference type="PRINTS" id="PR00019">
    <property type="entry name" value="LEURICHRPT"/>
</dbReference>
<keyword evidence="3" id="KW-1003">Cell membrane</keyword>
<sequence length="350" mass="39412">MNLYTNNFNGKIPGILFPKSCSLRSFRINSNQLEGPIPQSLVNCKDLELLDLGNNNLRDIFPSWLGKLNLQVLALRSNRFHGHIVNSEVASSFSHLRIIDLSHNDFSGCLPPKFFESLNAMSNGYEKTGEVQYMRYISSFGVYYDKSFSVTTKGLEMMLMRILMALTIIDFSNNRFNGQIPEIIGKLQSLIVLNLSHNSLTGHIPSSLSNLSKLESLDLSSNKLEGRIPAQLQSLEFLEVLNLSWNKITGPIPRGNQFNTFTNDSYIGNFGLCGFPLSKSCGNDQDSEPPPTIFDDEDDTTKELNWKFSILMGYGCGLVLGLSLGFIVFTTGEPWWFIEMIKRVQQKYIC</sequence>
<keyword evidence="13" id="KW-1185">Reference proteome</keyword>
<keyword evidence="8 11" id="KW-0472">Membrane</keyword>
<protein>
    <submittedName>
        <fullName evidence="12">Serine-threonine protein kinase</fullName>
    </submittedName>
</protein>
<comment type="subcellular location">
    <subcellularLocation>
        <location evidence="1">Cell membrane</location>
        <topology evidence="1">Single-pass type I membrane protein</topology>
    </subcellularLocation>
</comment>
<evidence type="ECO:0000256" key="2">
    <source>
        <dbReference type="ARBA" id="ARBA00009592"/>
    </source>
</evidence>
<dbReference type="Pfam" id="PF13855">
    <property type="entry name" value="LRR_8"/>
    <property type="match status" value="2"/>
</dbReference>
<evidence type="ECO:0000256" key="1">
    <source>
        <dbReference type="ARBA" id="ARBA00004251"/>
    </source>
</evidence>
<dbReference type="GO" id="GO:0005886">
    <property type="term" value="C:plasma membrane"/>
    <property type="evidence" value="ECO:0007669"/>
    <property type="project" value="UniProtKB-SubCell"/>
</dbReference>
<dbReference type="Gramene" id="EOX98622">
    <property type="protein sequence ID" value="EOX98622"/>
    <property type="gene ID" value="TCM_007334"/>
</dbReference>
<dbReference type="InParanoid" id="A0A061E1Y0"/>
<reference evidence="12 13" key="1">
    <citation type="journal article" date="2013" name="Genome Biol.">
        <title>The genome sequence of the most widely cultivated cacao type and its use to identify candidate genes regulating pod color.</title>
        <authorList>
            <person name="Motamayor J.C."/>
            <person name="Mockaitis K."/>
            <person name="Schmutz J."/>
            <person name="Haiminen N."/>
            <person name="Iii D.L."/>
            <person name="Cornejo O."/>
            <person name="Findley S.D."/>
            <person name="Zheng P."/>
            <person name="Utro F."/>
            <person name="Royaert S."/>
            <person name="Saski C."/>
            <person name="Jenkins J."/>
            <person name="Podicheti R."/>
            <person name="Zhao M."/>
            <person name="Scheffler B.E."/>
            <person name="Stack J.C."/>
            <person name="Feltus F.A."/>
            <person name="Mustiga G.M."/>
            <person name="Amores F."/>
            <person name="Phillips W."/>
            <person name="Marelli J.P."/>
            <person name="May G.D."/>
            <person name="Shapiro H."/>
            <person name="Ma J."/>
            <person name="Bustamante C.D."/>
            <person name="Schnell R.J."/>
            <person name="Main D."/>
            <person name="Gilbert D."/>
            <person name="Parida L."/>
            <person name="Kuhn D.N."/>
        </authorList>
    </citation>
    <scope>NUCLEOTIDE SEQUENCE [LARGE SCALE GENOMIC DNA]</scope>
    <source>
        <strain evidence="13">cv. Matina 1-6</strain>
    </source>
</reference>
<keyword evidence="4" id="KW-0433">Leucine-rich repeat</keyword>
<accession>A0A061E1Y0</accession>
<feature type="transmembrane region" description="Helical" evidence="11">
    <location>
        <begin position="311"/>
        <end position="338"/>
    </location>
</feature>
<keyword evidence="12" id="KW-0418">Kinase</keyword>